<keyword evidence="2" id="KW-0238">DNA-binding</keyword>
<evidence type="ECO:0000256" key="1">
    <source>
        <dbReference type="ARBA" id="ARBA00023015"/>
    </source>
</evidence>
<organism evidence="5">
    <name type="scientific">Chitinibacter mangrovi</name>
    <dbReference type="NCBI Taxonomy" id="3153927"/>
    <lineage>
        <taxon>Bacteria</taxon>
        <taxon>Pseudomonadati</taxon>
        <taxon>Pseudomonadota</taxon>
        <taxon>Betaproteobacteria</taxon>
        <taxon>Neisseriales</taxon>
        <taxon>Chitinibacteraceae</taxon>
        <taxon>Chitinibacter</taxon>
    </lineage>
</organism>
<dbReference type="AlphaFoldDB" id="A0AAU7F637"/>
<dbReference type="RefSeq" id="WP_348944505.1">
    <property type="nucleotide sequence ID" value="NZ_CP157355.1"/>
</dbReference>
<gene>
    <name evidence="5" type="ORF">ABHF33_13890</name>
</gene>
<keyword evidence="1" id="KW-0805">Transcription regulation</keyword>
<name>A0AAU7F637_9NEIS</name>
<protein>
    <submittedName>
        <fullName evidence="5">AraC family transcriptional regulator</fullName>
    </submittedName>
</protein>
<dbReference type="SUPFAM" id="SSF55136">
    <property type="entry name" value="Probable bacterial effector-binding domain"/>
    <property type="match status" value="1"/>
</dbReference>
<dbReference type="PROSITE" id="PS00041">
    <property type="entry name" value="HTH_ARAC_FAMILY_1"/>
    <property type="match status" value="1"/>
</dbReference>
<feature type="domain" description="HTH araC/xylS-type" evidence="4">
    <location>
        <begin position="14"/>
        <end position="113"/>
    </location>
</feature>
<evidence type="ECO:0000259" key="4">
    <source>
        <dbReference type="PROSITE" id="PS01124"/>
    </source>
</evidence>
<dbReference type="InterPro" id="IPR050908">
    <property type="entry name" value="SmbC-like"/>
</dbReference>
<dbReference type="SUPFAM" id="SSF46689">
    <property type="entry name" value="Homeodomain-like"/>
    <property type="match status" value="2"/>
</dbReference>
<dbReference type="PANTHER" id="PTHR40055:SF1">
    <property type="entry name" value="TRANSCRIPTIONAL REGULATOR YGIV-RELATED"/>
    <property type="match status" value="1"/>
</dbReference>
<dbReference type="Pfam" id="PF06445">
    <property type="entry name" value="GyrI-like"/>
    <property type="match status" value="1"/>
</dbReference>
<dbReference type="GO" id="GO:0003700">
    <property type="term" value="F:DNA-binding transcription factor activity"/>
    <property type="evidence" value="ECO:0007669"/>
    <property type="project" value="InterPro"/>
</dbReference>
<dbReference type="Pfam" id="PF12833">
    <property type="entry name" value="HTH_18"/>
    <property type="match status" value="1"/>
</dbReference>
<dbReference type="InterPro" id="IPR029442">
    <property type="entry name" value="GyrI-like"/>
</dbReference>
<evidence type="ECO:0000256" key="3">
    <source>
        <dbReference type="ARBA" id="ARBA00023163"/>
    </source>
</evidence>
<dbReference type="PROSITE" id="PS01124">
    <property type="entry name" value="HTH_ARAC_FAMILY_2"/>
    <property type="match status" value="1"/>
</dbReference>
<dbReference type="GO" id="GO:0043565">
    <property type="term" value="F:sequence-specific DNA binding"/>
    <property type="evidence" value="ECO:0007669"/>
    <property type="project" value="InterPro"/>
</dbReference>
<evidence type="ECO:0000313" key="5">
    <source>
        <dbReference type="EMBL" id="XBM00140.1"/>
    </source>
</evidence>
<accession>A0AAU7F637</accession>
<proteinExistence type="predicted"/>
<dbReference type="PANTHER" id="PTHR40055">
    <property type="entry name" value="TRANSCRIPTIONAL REGULATOR YGIV-RELATED"/>
    <property type="match status" value="1"/>
</dbReference>
<reference evidence="5" key="1">
    <citation type="submission" date="2024-05" db="EMBL/GenBank/DDBJ databases">
        <authorList>
            <person name="Yang L."/>
            <person name="Pan L."/>
        </authorList>
    </citation>
    <scope>NUCLEOTIDE SEQUENCE</scope>
    <source>
        <strain evidence="5">FCG-7</strain>
    </source>
</reference>
<dbReference type="Gene3D" id="3.20.80.10">
    <property type="entry name" value="Regulatory factor, effector binding domain"/>
    <property type="match status" value="1"/>
</dbReference>
<dbReference type="InterPro" id="IPR018062">
    <property type="entry name" value="HTH_AraC-typ_CS"/>
</dbReference>
<evidence type="ECO:0000256" key="2">
    <source>
        <dbReference type="ARBA" id="ARBA00023125"/>
    </source>
</evidence>
<dbReference type="SMART" id="SM00342">
    <property type="entry name" value="HTH_ARAC"/>
    <property type="match status" value="1"/>
</dbReference>
<dbReference type="KEGG" id="cmav:ABHF33_13890"/>
<dbReference type="InterPro" id="IPR011256">
    <property type="entry name" value="Reg_factor_effector_dom_sf"/>
</dbReference>
<sequence length="335" mass="38711">MTDALISDYTRRLQQALEYIRANLDQDLSLAQLARLTHFSPYHFHRIFSAQLQETPADYVRRIRLEAAAQSLISLPLRSMSQIALECGFKSQALLARAFRAQFGISPSQWRQQQSWQYDGQFWSLLPPAERDTTAERAPELLAARQGIRPPSVMDVQLKQLPAYRWAYLWCNGADTEQLARIWASLREWAMLEWTEEQIRYLQGASRWSDDPSITPLAQRRYEAGLLIADTQQPGRQLAVRQLPAGQYVVLDFCGRWQEEAAAAEYLFNYWLPRSPWALDDRPHYCLSQPFLHESSDPETSELSTPAAARYQWCVPVRPARSGARRLYQLADFQS</sequence>
<dbReference type="SMART" id="SM00871">
    <property type="entry name" value="AraC_E_bind"/>
    <property type="match status" value="1"/>
</dbReference>
<dbReference type="InterPro" id="IPR009057">
    <property type="entry name" value="Homeodomain-like_sf"/>
</dbReference>
<dbReference type="EMBL" id="CP157355">
    <property type="protein sequence ID" value="XBM00140.1"/>
    <property type="molecule type" value="Genomic_DNA"/>
</dbReference>
<dbReference type="InterPro" id="IPR010499">
    <property type="entry name" value="AraC_E-bd"/>
</dbReference>
<keyword evidence="3" id="KW-0804">Transcription</keyword>
<dbReference type="InterPro" id="IPR018060">
    <property type="entry name" value="HTH_AraC"/>
</dbReference>
<dbReference type="Gene3D" id="1.10.10.60">
    <property type="entry name" value="Homeodomain-like"/>
    <property type="match status" value="2"/>
</dbReference>